<keyword evidence="5" id="KW-0288">FMN</keyword>
<dbReference type="Gene3D" id="3.40.50.720">
    <property type="entry name" value="NAD(P)-binding Rossmann-like Domain"/>
    <property type="match status" value="1"/>
</dbReference>
<evidence type="ECO:0000313" key="13">
    <source>
        <dbReference type="Proteomes" id="UP001222800"/>
    </source>
</evidence>
<evidence type="ECO:0000256" key="4">
    <source>
        <dbReference type="ARBA" id="ARBA00022630"/>
    </source>
</evidence>
<dbReference type="PRINTS" id="PR00469">
    <property type="entry name" value="PNDRDTASEII"/>
</dbReference>
<evidence type="ECO:0000256" key="7">
    <source>
        <dbReference type="ARBA" id="ARBA00023002"/>
    </source>
</evidence>
<sequence>MFKKIFKSIKINNLEIKNRLVSTGLATNYCNKDGTVTQRYIEYNEAKAKGGWGLIITENYAIDEVQKGSPFLPGLWNDEQIEGHSKLTEKVHNCGGKIVAQISHPGRQAKSFLTGAQSVAPSPIKDPTIDEMPHELTVEEIKVIVKKFSDAALRVKKAGFDGVEIQGGHGYLINQFLSPFSNKRSDEYGGTILNRCRFILEIIDSVREKVGEDFLVSIRISADEFVDGGLTIEDSKVIARILENAGIDVINVSFAVYKTLHYNVPPAAVPHAFAVDLAAEIKKVVSIPVITVGRINDPFIAETVLLSDKADLVAMGRAGLADPELPNKAEEGRVEDIIRCIGCLQGCVGRPLKGQPASCLVNPLSGKEKEFDIKKTNNKKKVFVAGGGVAGMEAAIILAKRGHEVHLFEKEPQLGGQWLLAAVPPHKEELNTLTVWQRTQLNKLGVNIYLNTELTKEIIDKEKPDAVIIATGATPFVPNIPGKNSDNVILANEVLAGSDKIGKNVVVIGGGQVGAETAAHLANHGHKVNIVEMQDSIVKMGIPLVNYFLMKDLKENNVNIMTNTIVKEILEDSVLLERNNEVMKLDNIDTVVMAIGSKSENKLAHDLKGKGIEIITIGDAVKVRDALSAVEEGYRAGLQM</sequence>
<dbReference type="InterPro" id="IPR001155">
    <property type="entry name" value="OxRdtase_FMN_N"/>
</dbReference>
<dbReference type="InterPro" id="IPR013785">
    <property type="entry name" value="Aldolase_TIM"/>
</dbReference>
<keyword evidence="9" id="KW-0411">Iron-sulfur</keyword>
<keyword evidence="13" id="KW-1185">Reference proteome</keyword>
<dbReference type="PRINTS" id="PR00368">
    <property type="entry name" value="FADPNR"/>
</dbReference>
<proteinExistence type="inferred from homology"/>
<dbReference type="InterPro" id="IPR036188">
    <property type="entry name" value="FAD/NAD-bd_sf"/>
</dbReference>
<evidence type="ECO:0000256" key="2">
    <source>
        <dbReference type="ARBA" id="ARBA00001966"/>
    </source>
</evidence>
<comment type="cofactor">
    <cofactor evidence="1">
        <name>FMN</name>
        <dbReference type="ChEBI" id="CHEBI:58210"/>
    </cofactor>
</comment>
<dbReference type="EMBL" id="CP120733">
    <property type="protein sequence ID" value="WFD08885.1"/>
    <property type="molecule type" value="Genomic_DNA"/>
</dbReference>
<dbReference type="Pfam" id="PF07992">
    <property type="entry name" value="Pyr_redox_2"/>
    <property type="match status" value="1"/>
</dbReference>
<dbReference type="Proteomes" id="UP001222800">
    <property type="component" value="Chromosome"/>
</dbReference>
<keyword evidence="8" id="KW-0408">Iron</keyword>
<organism evidence="12 13">
    <name type="scientific">Tepidibacter hydrothermalis</name>
    <dbReference type="NCBI Taxonomy" id="3036126"/>
    <lineage>
        <taxon>Bacteria</taxon>
        <taxon>Bacillati</taxon>
        <taxon>Bacillota</taxon>
        <taxon>Clostridia</taxon>
        <taxon>Peptostreptococcales</taxon>
        <taxon>Peptostreptococcaceae</taxon>
        <taxon>Tepidibacter</taxon>
    </lineage>
</organism>
<keyword evidence="6" id="KW-0479">Metal-binding</keyword>
<dbReference type="Gene3D" id="3.20.20.70">
    <property type="entry name" value="Aldolase class I"/>
    <property type="match status" value="1"/>
</dbReference>
<dbReference type="Gene3D" id="3.50.50.60">
    <property type="entry name" value="FAD/NAD(P)-binding domain"/>
    <property type="match status" value="1"/>
</dbReference>
<dbReference type="CDD" id="cd02803">
    <property type="entry name" value="OYE_like_FMN_family"/>
    <property type="match status" value="1"/>
</dbReference>
<accession>A0ABY8E7K9</accession>
<dbReference type="SUPFAM" id="SSF51905">
    <property type="entry name" value="FAD/NAD(P)-binding domain"/>
    <property type="match status" value="1"/>
</dbReference>
<dbReference type="PROSITE" id="PS50890">
    <property type="entry name" value="PUA"/>
    <property type="match status" value="1"/>
</dbReference>
<name>A0ABY8E7K9_9FIRM</name>
<evidence type="ECO:0000259" key="11">
    <source>
        <dbReference type="Pfam" id="PF07992"/>
    </source>
</evidence>
<reference evidence="12 13" key="1">
    <citation type="submission" date="2023-03" db="EMBL/GenBank/DDBJ databases">
        <title>Complete genome sequence of Tepidibacter sp. SWIR-1, isolated from a deep-sea hydrothermal vent.</title>
        <authorList>
            <person name="Li X."/>
        </authorList>
    </citation>
    <scope>NUCLEOTIDE SEQUENCE [LARGE SCALE GENOMIC DNA]</scope>
    <source>
        <strain evidence="12 13">SWIR-1</strain>
    </source>
</reference>
<protein>
    <submittedName>
        <fullName evidence="12">FAD-dependent oxidoreductase</fullName>
    </submittedName>
</protein>
<keyword evidence="4" id="KW-0285">Flavoprotein</keyword>
<dbReference type="InterPro" id="IPR023753">
    <property type="entry name" value="FAD/NAD-binding_dom"/>
</dbReference>
<keyword evidence="7" id="KW-0560">Oxidoreductase</keyword>
<dbReference type="PANTHER" id="PTHR42917">
    <property type="entry name" value="2,4-DIENOYL-COA REDUCTASE"/>
    <property type="match status" value="1"/>
</dbReference>
<evidence type="ECO:0000256" key="8">
    <source>
        <dbReference type="ARBA" id="ARBA00023004"/>
    </source>
</evidence>
<dbReference type="Pfam" id="PF00724">
    <property type="entry name" value="Oxidored_FMN"/>
    <property type="match status" value="1"/>
</dbReference>
<dbReference type="InterPro" id="IPR051793">
    <property type="entry name" value="NADH:flavin_oxidoreductase"/>
</dbReference>
<comment type="similarity">
    <text evidence="3">In the N-terminal section; belongs to the NADH:flavin oxidoreductase/NADH oxidase family.</text>
</comment>
<evidence type="ECO:0000313" key="12">
    <source>
        <dbReference type="EMBL" id="WFD08885.1"/>
    </source>
</evidence>
<evidence type="ECO:0000259" key="10">
    <source>
        <dbReference type="Pfam" id="PF00724"/>
    </source>
</evidence>
<feature type="domain" description="NADH:flavin oxidoreductase/NADH oxidase N-terminal" evidence="10">
    <location>
        <begin position="4"/>
        <end position="334"/>
    </location>
</feature>
<comment type="cofactor">
    <cofactor evidence="2">
        <name>[4Fe-4S] cluster</name>
        <dbReference type="ChEBI" id="CHEBI:49883"/>
    </cofactor>
</comment>
<feature type="domain" description="FAD/NAD(P)-binding" evidence="11">
    <location>
        <begin position="381"/>
        <end position="614"/>
    </location>
</feature>
<dbReference type="PANTHER" id="PTHR42917:SF2">
    <property type="entry name" value="2,4-DIENOYL-COA REDUCTASE [(2E)-ENOYL-COA-PRODUCING]"/>
    <property type="match status" value="1"/>
</dbReference>
<gene>
    <name evidence="12" type="ORF">P4S50_10835</name>
</gene>
<evidence type="ECO:0000256" key="9">
    <source>
        <dbReference type="ARBA" id="ARBA00023014"/>
    </source>
</evidence>
<evidence type="ECO:0000256" key="6">
    <source>
        <dbReference type="ARBA" id="ARBA00022723"/>
    </source>
</evidence>
<dbReference type="RefSeq" id="WP_277730802.1">
    <property type="nucleotide sequence ID" value="NZ_CP120733.1"/>
</dbReference>
<evidence type="ECO:0000256" key="5">
    <source>
        <dbReference type="ARBA" id="ARBA00022643"/>
    </source>
</evidence>
<dbReference type="SUPFAM" id="SSF51395">
    <property type="entry name" value="FMN-linked oxidoreductases"/>
    <property type="match status" value="1"/>
</dbReference>
<evidence type="ECO:0000256" key="3">
    <source>
        <dbReference type="ARBA" id="ARBA00011048"/>
    </source>
</evidence>
<evidence type="ECO:0000256" key="1">
    <source>
        <dbReference type="ARBA" id="ARBA00001917"/>
    </source>
</evidence>